<keyword evidence="1" id="KW-0812">Transmembrane</keyword>
<organism evidence="3 4">
    <name type="scientific">Entamoeba histolytica</name>
    <dbReference type="NCBI Taxonomy" id="5759"/>
    <lineage>
        <taxon>Eukaryota</taxon>
        <taxon>Amoebozoa</taxon>
        <taxon>Evosea</taxon>
        <taxon>Archamoebae</taxon>
        <taxon>Mastigamoebida</taxon>
        <taxon>Entamoebidae</taxon>
        <taxon>Entamoeba</taxon>
    </lineage>
</organism>
<protein>
    <submittedName>
        <fullName evidence="3">Hydrolase alpha beta fold family domain containing</fullName>
    </submittedName>
</protein>
<dbReference type="InterPro" id="IPR029058">
    <property type="entry name" value="AB_hydrolase_fold"/>
</dbReference>
<keyword evidence="3" id="KW-0378">Hydrolase</keyword>
<proteinExistence type="predicted"/>
<dbReference type="Gene3D" id="3.40.50.1820">
    <property type="entry name" value="alpha/beta hydrolase"/>
    <property type="match status" value="1"/>
</dbReference>
<dbReference type="InterPro" id="IPR022742">
    <property type="entry name" value="Hydrolase_4"/>
</dbReference>
<evidence type="ECO:0000313" key="3">
    <source>
        <dbReference type="EMBL" id="GAT98088.1"/>
    </source>
</evidence>
<dbReference type="InterPro" id="IPR051044">
    <property type="entry name" value="MAG_DAG_Lipase"/>
</dbReference>
<evidence type="ECO:0000313" key="4">
    <source>
        <dbReference type="Proteomes" id="UP000078387"/>
    </source>
</evidence>
<dbReference type="OMA" id="KEMHTLE"/>
<keyword evidence="1" id="KW-0472">Membrane</keyword>
<dbReference type="Proteomes" id="UP000078387">
    <property type="component" value="Unassembled WGS sequence"/>
</dbReference>
<gene>
    <name evidence="3" type="ORF">CL6EHI_086370</name>
</gene>
<dbReference type="PANTHER" id="PTHR11614">
    <property type="entry name" value="PHOSPHOLIPASE-RELATED"/>
    <property type="match status" value="1"/>
</dbReference>
<evidence type="ECO:0000256" key="1">
    <source>
        <dbReference type="SAM" id="Phobius"/>
    </source>
</evidence>
<dbReference type="SUPFAM" id="SSF53474">
    <property type="entry name" value="alpha/beta-Hydrolases"/>
    <property type="match status" value="1"/>
</dbReference>
<sequence>MSTEYTETTHQIGKYSIFSRLYSVSSAKGNILFIHGYTEHSGINLMTGKYFNEQGFNVYFIDLPGHGRSSGTRGYIPLFEDYEMIVKEFSKLIQKSDVFISEQLPLYLIGFSIGGLIVSRIASDKKASQLYNAIISINPPYWINVWYVYIFYYFALVFAFFFPSFTVHYINESLFNNKEVASKFFKDPYLLKSNNLHVCLEMVRAGLEDVSKSEHVPFLLIQSSCDSIVNPKGALTKSHYFHNSKSLFVLIPNQNHMLFEEDFSSLHSTMTKWINSL</sequence>
<accession>A0A5K1V835</accession>
<dbReference type="Pfam" id="PF12146">
    <property type="entry name" value="Hydrolase_4"/>
    <property type="match status" value="1"/>
</dbReference>
<dbReference type="FunFam" id="3.40.50.1820:FF:000559">
    <property type="entry name" value="Hydrolase, alpha/beta fold family domain containing protein"/>
    <property type="match status" value="1"/>
</dbReference>
<dbReference type="VEuPathDB" id="AmoebaDB:EHI8A_169910"/>
<feature type="transmembrane region" description="Helical" evidence="1">
    <location>
        <begin position="146"/>
        <end position="170"/>
    </location>
</feature>
<name>A0A5K1V835_ENTHI</name>
<dbReference type="EMBL" id="BDEQ01000001">
    <property type="protein sequence ID" value="GAT98088.1"/>
    <property type="molecule type" value="Genomic_DNA"/>
</dbReference>
<dbReference type="VEuPathDB" id="AmoebaDB:EHI_086370"/>
<evidence type="ECO:0000259" key="2">
    <source>
        <dbReference type="Pfam" id="PF12146"/>
    </source>
</evidence>
<dbReference type="GO" id="GO:0016787">
    <property type="term" value="F:hydrolase activity"/>
    <property type="evidence" value="ECO:0007669"/>
    <property type="project" value="UniProtKB-KW"/>
</dbReference>
<reference evidence="3 4" key="1">
    <citation type="submission" date="2016-05" db="EMBL/GenBank/DDBJ databases">
        <title>First whole genome sequencing of Entamoeba histolytica HM1:IMSS-clone-6.</title>
        <authorList>
            <person name="Mukherjee Avik.K."/>
            <person name="Izumyama S."/>
            <person name="Nakada-Tsukui K."/>
            <person name="Nozaki T."/>
        </authorList>
    </citation>
    <scope>NUCLEOTIDE SEQUENCE [LARGE SCALE GENOMIC DNA]</scope>
    <source>
        <strain evidence="3 4">HM1:IMSS clone 6</strain>
    </source>
</reference>
<dbReference type="AlphaFoldDB" id="A0A5K1V835"/>
<dbReference type="VEuPathDB" id="AmoebaDB:EHI5A_182180"/>
<keyword evidence="1" id="KW-1133">Transmembrane helix</keyword>
<feature type="domain" description="Serine aminopeptidase S33" evidence="2">
    <location>
        <begin position="26"/>
        <end position="261"/>
    </location>
</feature>
<comment type="caution">
    <text evidence="3">The sequence shown here is derived from an EMBL/GenBank/DDBJ whole genome shotgun (WGS) entry which is preliminary data.</text>
</comment>
<dbReference type="VEuPathDB" id="AmoebaDB:EHI7A_145700"/>
<dbReference type="VEuPathDB" id="AmoebaDB:KM1_241160"/>
<feature type="transmembrane region" description="Helical" evidence="1">
    <location>
        <begin position="104"/>
        <end position="122"/>
    </location>
</feature>